<organism evidence="2 3">
    <name type="scientific">Shimia litoralis</name>
    <dbReference type="NCBI Taxonomy" id="420403"/>
    <lineage>
        <taxon>Bacteria</taxon>
        <taxon>Pseudomonadati</taxon>
        <taxon>Pseudomonadota</taxon>
        <taxon>Alphaproteobacteria</taxon>
        <taxon>Rhodobacterales</taxon>
        <taxon>Roseobacteraceae</taxon>
    </lineage>
</organism>
<keyword evidence="1" id="KW-0175">Coiled coil</keyword>
<sequence length="59" mass="6776">MTLAHKLAEERRARLAAERLLELKQAELFAANRKLGRHAKKLSHEIVETRAEVATVRDE</sequence>
<evidence type="ECO:0000313" key="3">
    <source>
        <dbReference type="Proteomes" id="UP000306575"/>
    </source>
</evidence>
<reference evidence="2 3" key="1">
    <citation type="submission" date="2019-04" db="EMBL/GenBank/DDBJ databases">
        <title>Genome sequence of Pelagicola litoralis CL-ES2.</title>
        <authorList>
            <person name="Cao J."/>
        </authorList>
    </citation>
    <scope>NUCLEOTIDE SEQUENCE [LARGE SCALE GENOMIC DNA]</scope>
    <source>
        <strain evidence="2 3">CL-ES2</strain>
    </source>
</reference>
<accession>A0A4U7MXH7</accession>
<dbReference type="Proteomes" id="UP000306575">
    <property type="component" value="Unassembled WGS sequence"/>
</dbReference>
<gene>
    <name evidence="2" type="ORF">FAP39_13685</name>
</gene>
<evidence type="ECO:0000313" key="2">
    <source>
        <dbReference type="EMBL" id="TKZ17900.1"/>
    </source>
</evidence>
<dbReference type="AlphaFoldDB" id="A0A4U7MXH7"/>
<proteinExistence type="predicted"/>
<dbReference type="EMBL" id="SULI01000020">
    <property type="protein sequence ID" value="TKZ17900.1"/>
    <property type="molecule type" value="Genomic_DNA"/>
</dbReference>
<name>A0A4U7MXH7_9RHOB</name>
<protein>
    <submittedName>
        <fullName evidence="2">Uncharacterized protein</fullName>
    </submittedName>
</protein>
<keyword evidence="3" id="KW-1185">Reference proteome</keyword>
<feature type="coiled-coil region" evidence="1">
    <location>
        <begin position="7"/>
        <end position="59"/>
    </location>
</feature>
<comment type="caution">
    <text evidence="2">The sequence shown here is derived from an EMBL/GenBank/DDBJ whole genome shotgun (WGS) entry which is preliminary data.</text>
</comment>
<dbReference type="RefSeq" id="WP_138016962.1">
    <property type="nucleotide sequence ID" value="NZ_SULI01000020.1"/>
</dbReference>
<evidence type="ECO:0000256" key="1">
    <source>
        <dbReference type="SAM" id="Coils"/>
    </source>
</evidence>